<comment type="caution">
    <text evidence="1">The sequence shown here is derived from an EMBL/GenBank/DDBJ whole genome shotgun (WGS) entry which is preliminary data.</text>
</comment>
<evidence type="ECO:0000313" key="2">
    <source>
        <dbReference type="Proteomes" id="UP001604336"/>
    </source>
</evidence>
<dbReference type="EMBL" id="JBFOLK010000001">
    <property type="protein sequence ID" value="KAL2542860.1"/>
    <property type="molecule type" value="Genomic_DNA"/>
</dbReference>
<accession>A0ABD1W026</accession>
<keyword evidence="2" id="KW-1185">Reference proteome</keyword>
<reference evidence="2" key="1">
    <citation type="submission" date="2024-07" db="EMBL/GenBank/DDBJ databases">
        <title>Two chromosome-level genome assemblies of Korean endemic species Abeliophyllum distichum and Forsythia ovata (Oleaceae).</title>
        <authorList>
            <person name="Jang H."/>
        </authorList>
    </citation>
    <scope>NUCLEOTIDE SEQUENCE [LARGE SCALE GENOMIC DNA]</scope>
</reference>
<protein>
    <submittedName>
        <fullName evidence="1">Uncharacterized protein</fullName>
    </submittedName>
</protein>
<dbReference type="Proteomes" id="UP001604336">
    <property type="component" value="Unassembled WGS sequence"/>
</dbReference>
<sequence>MESMINYVQEKLKKLGVESMVENMQMQVKLKGIGAVSAMENFKEKLDKTRNNYKVMNYLQQNYVPEKLKKLGAESMMENMQMQVQLKGIKAVTAMKNFQEKLDKTGKTYKVMNYLQQNYVPEKLNKLGAESMMEKHADADEIEGH</sequence>
<gene>
    <name evidence="1" type="ORF">Adt_03838</name>
</gene>
<evidence type="ECO:0000313" key="1">
    <source>
        <dbReference type="EMBL" id="KAL2542860.1"/>
    </source>
</evidence>
<dbReference type="AlphaFoldDB" id="A0ABD1W026"/>
<proteinExistence type="predicted"/>
<name>A0ABD1W026_9LAMI</name>
<organism evidence="1 2">
    <name type="scientific">Abeliophyllum distichum</name>
    <dbReference type="NCBI Taxonomy" id="126358"/>
    <lineage>
        <taxon>Eukaryota</taxon>
        <taxon>Viridiplantae</taxon>
        <taxon>Streptophyta</taxon>
        <taxon>Embryophyta</taxon>
        <taxon>Tracheophyta</taxon>
        <taxon>Spermatophyta</taxon>
        <taxon>Magnoliopsida</taxon>
        <taxon>eudicotyledons</taxon>
        <taxon>Gunneridae</taxon>
        <taxon>Pentapetalae</taxon>
        <taxon>asterids</taxon>
        <taxon>lamiids</taxon>
        <taxon>Lamiales</taxon>
        <taxon>Oleaceae</taxon>
        <taxon>Forsythieae</taxon>
        <taxon>Abeliophyllum</taxon>
    </lineage>
</organism>